<evidence type="ECO:0000313" key="2">
    <source>
        <dbReference type="Proteomes" id="UP000887116"/>
    </source>
</evidence>
<comment type="caution">
    <text evidence="1">The sequence shown here is derived from an EMBL/GenBank/DDBJ whole genome shotgun (WGS) entry which is preliminary data.</text>
</comment>
<organism evidence="1 2">
    <name type="scientific">Trichonephila clavata</name>
    <name type="common">Joro spider</name>
    <name type="synonym">Nephila clavata</name>
    <dbReference type="NCBI Taxonomy" id="2740835"/>
    <lineage>
        <taxon>Eukaryota</taxon>
        <taxon>Metazoa</taxon>
        <taxon>Ecdysozoa</taxon>
        <taxon>Arthropoda</taxon>
        <taxon>Chelicerata</taxon>
        <taxon>Arachnida</taxon>
        <taxon>Araneae</taxon>
        <taxon>Araneomorphae</taxon>
        <taxon>Entelegynae</taxon>
        <taxon>Araneoidea</taxon>
        <taxon>Nephilidae</taxon>
        <taxon>Trichonephila</taxon>
    </lineage>
</organism>
<evidence type="ECO:0000313" key="1">
    <source>
        <dbReference type="EMBL" id="GFQ71490.1"/>
    </source>
</evidence>
<name>A0A8X6I633_TRICU</name>
<dbReference type="Proteomes" id="UP000887116">
    <property type="component" value="Unassembled WGS sequence"/>
</dbReference>
<protein>
    <submittedName>
        <fullName evidence="1">Uncharacterized protein</fullName>
    </submittedName>
</protein>
<keyword evidence="2" id="KW-1185">Reference proteome</keyword>
<gene>
    <name evidence="1" type="ORF">TNCT_682371</name>
</gene>
<accession>A0A8X6I633</accession>
<dbReference type="AlphaFoldDB" id="A0A8X6I633"/>
<dbReference type="EMBL" id="BMAO01001171">
    <property type="protein sequence ID" value="GFQ71490.1"/>
    <property type="molecule type" value="Genomic_DNA"/>
</dbReference>
<proteinExistence type="predicted"/>
<feature type="non-terminal residue" evidence="1">
    <location>
        <position position="18"/>
    </location>
</feature>
<reference evidence="1" key="1">
    <citation type="submission" date="2020-07" db="EMBL/GenBank/DDBJ databases">
        <title>Multicomponent nature underlies the extraordinary mechanical properties of spider dragline silk.</title>
        <authorList>
            <person name="Kono N."/>
            <person name="Nakamura H."/>
            <person name="Mori M."/>
            <person name="Yoshida Y."/>
            <person name="Ohtoshi R."/>
            <person name="Malay A.D."/>
            <person name="Moran D.A.P."/>
            <person name="Tomita M."/>
            <person name="Numata K."/>
            <person name="Arakawa K."/>
        </authorList>
    </citation>
    <scope>NUCLEOTIDE SEQUENCE</scope>
</reference>
<sequence>KDKISGLFRINPFSYCKF</sequence>